<reference evidence="3" key="1">
    <citation type="journal article" date="2020" name="Stud. Mycol.">
        <title>101 Dothideomycetes genomes: a test case for predicting lifestyles and emergence of pathogens.</title>
        <authorList>
            <person name="Haridas S."/>
            <person name="Albert R."/>
            <person name="Binder M."/>
            <person name="Bloem J."/>
            <person name="Labutti K."/>
            <person name="Salamov A."/>
            <person name="Andreopoulos B."/>
            <person name="Baker S."/>
            <person name="Barry K."/>
            <person name="Bills G."/>
            <person name="Bluhm B."/>
            <person name="Cannon C."/>
            <person name="Castanera R."/>
            <person name="Culley D."/>
            <person name="Daum C."/>
            <person name="Ezra D."/>
            <person name="Gonzalez J."/>
            <person name="Henrissat B."/>
            <person name="Kuo A."/>
            <person name="Liang C."/>
            <person name="Lipzen A."/>
            <person name="Lutzoni F."/>
            <person name="Magnuson J."/>
            <person name="Mondo S."/>
            <person name="Nolan M."/>
            <person name="Ohm R."/>
            <person name="Pangilinan J."/>
            <person name="Park H.-J."/>
            <person name="Ramirez L."/>
            <person name="Alfaro M."/>
            <person name="Sun H."/>
            <person name="Tritt A."/>
            <person name="Yoshinaga Y."/>
            <person name="Zwiers L.-H."/>
            <person name="Turgeon B."/>
            <person name="Goodwin S."/>
            <person name="Spatafora J."/>
            <person name="Crous P."/>
            <person name="Grigoriev I."/>
        </authorList>
    </citation>
    <scope>NUCLEOTIDE SEQUENCE</scope>
    <source>
        <strain evidence="3">CBS 133067</strain>
    </source>
</reference>
<dbReference type="PROSITE" id="PS00798">
    <property type="entry name" value="ALDOKETO_REDUCTASE_1"/>
    <property type="match status" value="1"/>
</dbReference>
<dbReference type="InterPro" id="IPR023210">
    <property type="entry name" value="NADP_OxRdtase_dom"/>
</dbReference>
<dbReference type="OrthoDB" id="5945798at2759"/>
<evidence type="ECO:0000313" key="4">
    <source>
        <dbReference type="Proteomes" id="UP000799772"/>
    </source>
</evidence>
<dbReference type="Pfam" id="PF00248">
    <property type="entry name" value="Aldo_ket_red"/>
    <property type="match status" value="1"/>
</dbReference>
<evidence type="ECO:0000313" key="3">
    <source>
        <dbReference type="EMBL" id="KAF2096103.1"/>
    </source>
</evidence>
<sequence length="322" mass="36320">MAGMNGELRRHPVCTKRITLNNGQFGAAGEDEKLKSSIIHAIKSGYRLIDTAQYYGVESVVGEAVRECGIPRSDITVVTKFWPSRGHEPEKALEESLRDMKLDYIDVLLQHWPATMTPDEKPLPYPGKPTFIEVYKSMEKLVGPKLRAIGVSNYTQKLLTSLLQEVSIVPAINQVELHALNPNLKLVPFCQSRGIQAMSWSTMGSERLPGEENQILHNPLFTQIAKNHDCSAAVVSLSWAVQRNIIVIPKSSSVKRIEENIRLVTLSDEEMQTINQAHEKIFKLRLSNTIPGMQYKLNGKDTILGWSYQDFGWEDEHGNWLL</sequence>
<organism evidence="3 4">
    <name type="scientific">Rhizodiscina lignyota</name>
    <dbReference type="NCBI Taxonomy" id="1504668"/>
    <lineage>
        <taxon>Eukaryota</taxon>
        <taxon>Fungi</taxon>
        <taxon>Dikarya</taxon>
        <taxon>Ascomycota</taxon>
        <taxon>Pezizomycotina</taxon>
        <taxon>Dothideomycetes</taxon>
        <taxon>Pleosporomycetidae</taxon>
        <taxon>Aulographales</taxon>
        <taxon>Rhizodiscinaceae</taxon>
        <taxon>Rhizodiscina</taxon>
    </lineage>
</organism>
<dbReference type="PANTHER" id="PTHR43827">
    <property type="entry name" value="2,5-DIKETO-D-GLUCONIC ACID REDUCTASE"/>
    <property type="match status" value="1"/>
</dbReference>
<gene>
    <name evidence="3" type="ORF">NA57DRAFT_59162</name>
</gene>
<dbReference type="CDD" id="cd19071">
    <property type="entry name" value="AKR_AKR1-5-like"/>
    <property type="match status" value="1"/>
</dbReference>
<feature type="domain" description="NADP-dependent oxidoreductase" evidence="2">
    <location>
        <begin position="30"/>
        <end position="277"/>
    </location>
</feature>
<dbReference type="InterPro" id="IPR020471">
    <property type="entry name" value="AKR"/>
</dbReference>
<accession>A0A9P4M3U9</accession>
<dbReference type="SUPFAM" id="SSF51430">
    <property type="entry name" value="NAD(P)-linked oxidoreductase"/>
    <property type="match status" value="1"/>
</dbReference>
<keyword evidence="1" id="KW-0560">Oxidoreductase</keyword>
<dbReference type="EMBL" id="ML978130">
    <property type="protein sequence ID" value="KAF2096103.1"/>
    <property type="molecule type" value="Genomic_DNA"/>
</dbReference>
<dbReference type="InterPro" id="IPR036812">
    <property type="entry name" value="NAD(P)_OxRdtase_dom_sf"/>
</dbReference>
<comment type="caution">
    <text evidence="3">The sequence shown here is derived from an EMBL/GenBank/DDBJ whole genome shotgun (WGS) entry which is preliminary data.</text>
</comment>
<proteinExistence type="predicted"/>
<dbReference type="Proteomes" id="UP000799772">
    <property type="component" value="Unassembled WGS sequence"/>
</dbReference>
<dbReference type="PRINTS" id="PR00069">
    <property type="entry name" value="ALDKETRDTASE"/>
</dbReference>
<dbReference type="PANTHER" id="PTHR43827:SF8">
    <property type="entry name" value="ALDO_KETO REDUCTASE FAMILY PROTEIN"/>
    <property type="match status" value="1"/>
</dbReference>
<name>A0A9P4M3U9_9PEZI</name>
<dbReference type="AlphaFoldDB" id="A0A9P4M3U9"/>
<keyword evidence="4" id="KW-1185">Reference proteome</keyword>
<evidence type="ECO:0000259" key="2">
    <source>
        <dbReference type="Pfam" id="PF00248"/>
    </source>
</evidence>
<dbReference type="InterPro" id="IPR018170">
    <property type="entry name" value="Aldo/ket_reductase_CS"/>
</dbReference>
<protein>
    <submittedName>
        <fullName evidence="3">Aldo/keto reductase</fullName>
    </submittedName>
</protein>
<dbReference type="GO" id="GO:0016491">
    <property type="term" value="F:oxidoreductase activity"/>
    <property type="evidence" value="ECO:0007669"/>
    <property type="project" value="UniProtKB-KW"/>
</dbReference>
<dbReference type="Gene3D" id="3.20.20.100">
    <property type="entry name" value="NADP-dependent oxidoreductase domain"/>
    <property type="match status" value="1"/>
</dbReference>
<evidence type="ECO:0000256" key="1">
    <source>
        <dbReference type="ARBA" id="ARBA00023002"/>
    </source>
</evidence>